<dbReference type="RefSeq" id="XP_009258813.1">
    <property type="nucleotide sequence ID" value="XM_009260538.1"/>
</dbReference>
<dbReference type="HOGENOM" id="CLU_2359846_0_0_1"/>
<accession>K3UK84</accession>
<dbReference type="KEGG" id="fpu:FPSE_07420"/>
<feature type="compositionally biased region" description="Basic and acidic residues" evidence="1">
    <location>
        <begin position="48"/>
        <end position="64"/>
    </location>
</feature>
<gene>
    <name evidence="2" type="ORF">FPSE_07420</name>
</gene>
<comment type="caution">
    <text evidence="2">The sequence shown here is derived from an EMBL/GenBank/DDBJ whole genome shotgun (WGS) entry which is preliminary data.</text>
</comment>
<evidence type="ECO:0000313" key="3">
    <source>
        <dbReference type="Proteomes" id="UP000007978"/>
    </source>
</evidence>
<dbReference type="Proteomes" id="UP000007978">
    <property type="component" value="Chromosome 1"/>
</dbReference>
<proteinExistence type="predicted"/>
<evidence type="ECO:0000256" key="1">
    <source>
        <dbReference type="SAM" id="MobiDB-lite"/>
    </source>
</evidence>
<feature type="region of interest" description="Disordered" evidence="1">
    <location>
        <begin position="48"/>
        <end position="67"/>
    </location>
</feature>
<reference evidence="2 3" key="1">
    <citation type="journal article" date="2012" name="PLoS Pathog.">
        <title>Comparative pathogenomics reveals horizontally acquired novel virulence genes in fungi infecting cereal hosts.</title>
        <authorList>
            <person name="Gardiner D.M."/>
            <person name="McDonald M.C."/>
            <person name="Covarelli L."/>
            <person name="Solomon P.S."/>
            <person name="Rusu A.G."/>
            <person name="Marshall M."/>
            <person name="Kazan K."/>
            <person name="Chakraborty S."/>
            <person name="McDonald B.A."/>
            <person name="Manners J.M."/>
        </authorList>
    </citation>
    <scope>NUCLEOTIDE SEQUENCE [LARGE SCALE GENOMIC DNA]</scope>
    <source>
        <strain evidence="2 3">CS3096</strain>
    </source>
</reference>
<sequence>MPPYPDRQLIPTSVKYHLKDEESSLSDKQAWEDPKAAHHLELLKMKKAATDEAKDSEPLTDSKEAQPATVVSGTRLVWFLRPRAVMHAAEVRNAAQ</sequence>
<evidence type="ECO:0000313" key="2">
    <source>
        <dbReference type="EMBL" id="EKJ72396.1"/>
    </source>
</evidence>
<protein>
    <submittedName>
        <fullName evidence="2">Uncharacterized protein</fullName>
    </submittedName>
</protein>
<name>K3UK84_FUSPC</name>
<dbReference type="EMBL" id="AFNW01000193">
    <property type="protein sequence ID" value="EKJ72396.1"/>
    <property type="molecule type" value="Genomic_DNA"/>
</dbReference>
<dbReference type="AlphaFoldDB" id="K3UK84"/>
<organism evidence="2 3">
    <name type="scientific">Fusarium pseudograminearum (strain CS3096)</name>
    <name type="common">Wheat and barley crown-rot fungus</name>
    <dbReference type="NCBI Taxonomy" id="1028729"/>
    <lineage>
        <taxon>Eukaryota</taxon>
        <taxon>Fungi</taxon>
        <taxon>Dikarya</taxon>
        <taxon>Ascomycota</taxon>
        <taxon>Pezizomycotina</taxon>
        <taxon>Sordariomycetes</taxon>
        <taxon>Hypocreomycetidae</taxon>
        <taxon>Hypocreales</taxon>
        <taxon>Nectriaceae</taxon>
        <taxon>Fusarium</taxon>
    </lineage>
</organism>
<keyword evidence="3" id="KW-1185">Reference proteome</keyword>
<dbReference type="GeneID" id="20366038"/>